<dbReference type="EMBL" id="JACAGB010000009">
    <property type="protein sequence ID" value="KAF6343201.1"/>
    <property type="molecule type" value="Genomic_DNA"/>
</dbReference>
<keyword evidence="1" id="KW-0812">Transmembrane</keyword>
<dbReference type="Proteomes" id="UP000558488">
    <property type="component" value="Unassembled WGS sequence"/>
</dbReference>
<evidence type="ECO:0000313" key="2">
    <source>
        <dbReference type="EMBL" id="KAF6343201.1"/>
    </source>
</evidence>
<accession>A0A7J7X0Q0</accession>
<evidence type="ECO:0000256" key="1">
    <source>
        <dbReference type="SAM" id="Phobius"/>
    </source>
</evidence>
<protein>
    <submittedName>
        <fullName evidence="2">Membrane spanning 4-domains A3</fullName>
    </submittedName>
</protein>
<feature type="transmembrane region" description="Helical" evidence="1">
    <location>
        <begin position="12"/>
        <end position="32"/>
    </location>
</feature>
<comment type="caution">
    <text evidence="2">The sequence shown here is derived from an EMBL/GenBank/DDBJ whole genome shotgun (WGS) entry which is preliminary data.</text>
</comment>
<feature type="transmembrane region" description="Helical" evidence="1">
    <location>
        <begin position="44"/>
        <end position="73"/>
    </location>
</feature>
<organism evidence="2 3">
    <name type="scientific">Pipistrellus kuhlii</name>
    <name type="common">Kuhl's pipistrelle</name>
    <dbReference type="NCBI Taxonomy" id="59472"/>
    <lineage>
        <taxon>Eukaryota</taxon>
        <taxon>Metazoa</taxon>
        <taxon>Chordata</taxon>
        <taxon>Craniata</taxon>
        <taxon>Vertebrata</taxon>
        <taxon>Euteleostomi</taxon>
        <taxon>Mammalia</taxon>
        <taxon>Eutheria</taxon>
        <taxon>Laurasiatheria</taxon>
        <taxon>Chiroptera</taxon>
        <taxon>Yangochiroptera</taxon>
        <taxon>Vespertilionidae</taxon>
        <taxon>Pipistrellus</taxon>
    </lineage>
</organism>
<gene>
    <name evidence="2" type="ORF">mPipKuh1_011829</name>
</gene>
<keyword evidence="1" id="KW-0472">Membrane</keyword>
<dbReference type="AlphaFoldDB" id="A0A7J7X0Q0"/>
<keyword evidence="3" id="KW-1185">Reference proteome</keyword>
<evidence type="ECO:0000313" key="3">
    <source>
        <dbReference type="Proteomes" id="UP000558488"/>
    </source>
</evidence>
<reference evidence="2 3" key="1">
    <citation type="journal article" date="2020" name="Nature">
        <title>Six reference-quality genomes reveal evolution of bat adaptations.</title>
        <authorList>
            <person name="Jebb D."/>
            <person name="Huang Z."/>
            <person name="Pippel M."/>
            <person name="Hughes G.M."/>
            <person name="Lavrichenko K."/>
            <person name="Devanna P."/>
            <person name="Winkler S."/>
            <person name="Jermiin L.S."/>
            <person name="Skirmuntt E.C."/>
            <person name="Katzourakis A."/>
            <person name="Burkitt-Gray L."/>
            <person name="Ray D.A."/>
            <person name="Sullivan K.A.M."/>
            <person name="Roscito J.G."/>
            <person name="Kirilenko B.M."/>
            <person name="Davalos L.M."/>
            <person name="Corthals A.P."/>
            <person name="Power M.L."/>
            <person name="Jones G."/>
            <person name="Ransome R.D."/>
            <person name="Dechmann D.K.N."/>
            <person name="Locatelli A.G."/>
            <person name="Puechmaille S.J."/>
            <person name="Fedrigo O."/>
            <person name="Jarvis E.D."/>
            <person name="Hiller M."/>
            <person name="Vernes S.C."/>
            <person name="Myers E.W."/>
            <person name="Teeling E.C."/>
        </authorList>
    </citation>
    <scope>NUCLEOTIDE SEQUENCE [LARGE SCALE GENOMIC DNA]</scope>
    <source>
        <strain evidence="2">MPipKuh1</strain>
        <tissue evidence="2">Flight muscle</tissue>
    </source>
</reference>
<sequence length="94" mass="10065">MQNSFGLNIASATIALLGFTFLSINLAFNSLLFKNCQSTLSPDLCIYLGGLVSLMLIPTLLELSITISVSAMWCKANGCSSREAISLPFNSVEL</sequence>
<keyword evidence="1" id="KW-1133">Transmembrane helix</keyword>
<name>A0A7J7X0Q0_PIPKU</name>
<proteinExistence type="predicted"/>